<evidence type="ECO:0000256" key="6">
    <source>
        <dbReference type="ARBA" id="ARBA00022833"/>
    </source>
</evidence>
<dbReference type="Gene3D" id="3.30.1380.10">
    <property type="match status" value="1"/>
</dbReference>
<keyword evidence="5" id="KW-0378">Hydrolase</keyword>
<dbReference type="InterPro" id="IPR005073">
    <property type="entry name" value="Peptidase_M74"/>
</dbReference>
<dbReference type="AlphaFoldDB" id="A0A2G8SZT2"/>
<dbReference type="Pfam" id="PF03411">
    <property type="entry name" value="Peptidase_M74"/>
    <property type="match status" value="1"/>
</dbReference>
<proteinExistence type="predicted"/>
<dbReference type="Proteomes" id="UP000228593">
    <property type="component" value="Unassembled WGS sequence"/>
</dbReference>
<comment type="caution">
    <text evidence="8">The sequence shown here is derived from an EMBL/GenBank/DDBJ whole genome shotgun (WGS) entry which is preliminary data.</text>
</comment>
<keyword evidence="4" id="KW-0574">Periplasm</keyword>
<evidence type="ECO:0000256" key="1">
    <source>
        <dbReference type="ARBA" id="ARBA00022670"/>
    </source>
</evidence>
<dbReference type="GO" id="GO:0006508">
    <property type="term" value="P:proteolysis"/>
    <property type="evidence" value="ECO:0007669"/>
    <property type="project" value="UniProtKB-KW"/>
</dbReference>
<dbReference type="GO" id="GO:0004252">
    <property type="term" value="F:serine-type endopeptidase activity"/>
    <property type="evidence" value="ECO:0007669"/>
    <property type="project" value="InterPro"/>
</dbReference>
<evidence type="ECO:0000256" key="5">
    <source>
        <dbReference type="ARBA" id="ARBA00022801"/>
    </source>
</evidence>
<evidence type="ECO:0000313" key="9">
    <source>
        <dbReference type="Proteomes" id="UP000228593"/>
    </source>
</evidence>
<protein>
    <recommendedName>
        <fullName evidence="10">Penicillin-insensitive murein endopeptidase</fullName>
    </recommendedName>
</protein>
<keyword evidence="6" id="KW-0862">Zinc</keyword>
<name>A0A2G8SZT2_9BURK</name>
<keyword evidence="3" id="KW-0732">Signal</keyword>
<keyword evidence="9" id="KW-1185">Reference proteome</keyword>
<accession>A0A2G8SZT2</accession>
<keyword evidence="7" id="KW-0482">Metalloprotease</keyword>
<evidence type="ECO:0008006" key="10">
    <source>
        <dbReference type="Google" id="ProtNLM"/>
    </source>
</evidence>
<keyword evidence="1" id="KW-0645">Protease</keyword>
<dbReference type="GO" id="GO:0046872">
    <property type="term" value="F:metal ion binding"/>
    <property type="evidence" value="ECO:0007669"/>
    <property type="project" value="UniProtKB-KW"/>
</dbReference>
<sequence>MGVQMKEIASADTRGFLMLPQGPEQVGYYTNGTPGGGAARFAHPTLLSLICRVESFWQAEDGRKLGIGHISVAGGTKMKDHRSHRGGLDVDVRPLRQDGNNLRVTRFDKLYDHDATAKLVDLFLDSGEVDVGYFNHLRIRGVKFLVGHDDHLQSLSCRYRKGAGHACDFGLDLTTGKTVPGSTC</sequence>
<evidence type="ECO:0000256" key="7">
    <source>
        <dbReference type="ARBA" id="ARBA00023049"/>
    </source>
</evidence>
<organism evidence="8 9">
    <name type="scientific">Massilia psychrophila</name>
    <dbReference type="NCBI Taxonomy" id="1603353"/>
    <lineage>
        <taxon>Bacteria</taxon>
        <taxon>Pseudomonadati</taxon>
        <taxon>Pseudomonadota</taxon>
        <taxon>Betaproteobacteria</taxon>
        <taxon>Burkholderiales</taxon>
        <taxon>Oxalobacteraceae</taxon>
        <taxon>Telluria group</taxon>
        <taxon>Massilia</taxon>
    </lineage>
</organism>
<dbReference type="EMBL" id="PDOB01000020">
    <property type="protein sequence ID" value="PIL39284.1"/>
    <property type="molecule type" value="Genomic_DNA"/>
</dbReference>
<dbReference type="SUPFAM" id="SSF55166">
    <property type="entry name" value="Hedgehog/DD-peptidase"/>
    <property type="match status" value="1"/>
</dbReference>
<gene>
    <name evidence="8" type="ORF">CR103_13175</name>
</gene>
<dbReference type="InterPro" id="IPR009045">
    <property type="entry name" value="Zn_M74/Hedgehog-like"/>
</dbReference>
<evidence type="ECO:0000256" key="3">
    <source>
        <dbReference type="ARBA" id="ARBA00022729"/>
    </source>
</evidence>
<reference evidence="8 9" key="1">
    <citation type="submission" date="2017-10" db="EMBL/GenBank/DDBJ databases">
        <title>Massilia psychrophilum sp. nov., a novel purple-pigmented bacterium isolated from Tianshan glacier, Xinjiang Municipality, China.</title>
        <authorList>
            <person name="Wang H."/>
        </authorList>
    </citation>
    <scope>NUCLEOTIDE SEQUENCE [LARGE SCALE GENOMIC DNA]</scope>
    <source>
        <strain evidence="8 9">JCM 30813</strain>
    </source>
</reference>
<keyword evidence="2" id="KW-0479">Metal-binding</keyword>
<evidence type="ECO:0000256" key="2">
    <source>
        <dbReference type="ARBA" id="ARBA00022723"/>
    </source>
</evidence>
<dbReference type="GO" id="GO:0030288">
    <property type="term" value="C:outer membrane-bounded periplasmic space"/>
    <property type="evidence" value="ECO:0007669"/>
    <property type="project" value="InterPro"/>
</dbReference>
<dbReference type="GO" id="GO:0008237">
    <property type="term" value="F:metallopeptidase activity"/>
    <property type="evidence" value="ECO:0007669"/>
    <property type="project" value="UniProtKB-KW"/>
</dbReference>
<evidence type="ECO:0000256" key="4">
    <source>
        <dbReference type="ARBA" id="ARBA00022764"/>
    </source>
</evidence>
<dbReference type="OrthoDB" id="8756136at2"/>
<evidence type="ECO:0000313" key="8">
    <source>
        <dbReference type="EMBL" id="PIL39284.1"/>
    </source>
</evidence>